<proteinExistence type="inferred from homology"/>
<dbReference type="Proteomes" id="UP000324996">
    <property type="component" value="Unassembled WGS sequence"/>
</dbReference>
<comment type="subcellular location">
    <subcellularLocation>
        <location evidence="1">Membrane</location>
        <topology evidence="1">Multi-pass membrane protein</topology>
    </subcellularLocation>
</comment>
<evidence type="ECO:0000313" key="8">
    <source>
        <dbReference type="EMBL" id="GER03572.1"/>
    </source>
</evidence>
<feature type="transmembrane region" description="Helical" evidence="6">
    <location>
        <begin position="176"/>
        <end position="194"/>
    </location>
</feature>
<evidence type="ECO:0000256" key="5">
    <source>
        <dbReference type="ARBA" id="ARBA00023136"/>
    </source>
</evidence>
<feature type="transmembrane region" description="Helical" evidence="6">
    <location>
        <begin position="59"/>
        <end position="79"/>
    </location>
</feature>
<evidence type="ECO:0000259" key="7">
    <source>
        <dbReference type="Pfam" id="PF00892"/>
    </source>
</evidence>
<protein>
    <recommendedName>
        <fullName evidence="7">EamA domain-containing protein</fullName>
    </recommendedName>
</protein>
<evidence type="ECO:0000256" key="2">
    <source>
        <dbReference type="ARBA" id="ARBA00009853"/>
    </source>
</evidence>
<gene>
    <name evidence="8" type="ORF">JCM17846_12540</name>
</gene>
<dbReference type="SUPFAM" id="SSF103481">
    <property type="entry name" value="Multidrug resistance efflux transporter EmrE"/>
    <property type="match status" value="1"/>
</dbReference>
<keyword evidence="9" id="KW-1185">Reference proteome</keyword>
<keyword evidence="3 6" id="KW-0812">Transmembrane</keyword>
<evidence type="ECO:0000256" key="1">
    <source>
        <dbReference type="ARBA" id="ARBA00004141"/>
    </source>
</evidence>
<dbReference type="GO" id="GO:0016020">
    <property type="term" value="C:membrane"/>
    <property type="evidence" value="ECO:0007669"/>
    <property type="project" value="UniProtKB-SubCell"/>
</dbReference>
<evidence type="ECO:0000256" key="6">
    <source>
        <dbReference type="SAM" id="Phobius"/>
    </source>
</evidence>
<dbReference type="RefSeq" id="WP_150006922.1">
    <property type="nucleotide sequence ID" value="NZ_BKCN01000004.1"/>
</dbReference>
<dbReference type="PANTHER" id="PTHR22911">
    <property type="entry name" value="ACYL-MALONYL CONDENSING ENZYME-RELATED"/>
    <property type="match status" value="1"/>
</dbReference>
<comment type="similarity">
    <text evidence="2">Belongs to the drug/metabolite transporter (DMT) superfamily. 10 TMS drug/metabolite exporter (DME) (TC 2.A.7.3) family.</text>
</comment>
<evidence type="ECO:0000313" key="9">
    <source>
        <dbReference type="Proteomes" id="UP000324996"/>
    </source>
</evidence>
<dbReference type="PANTHER" id="PTHR22911:SF6">
    <property type="entry name" value="SOLUTE CARRIER FAMILY 35 MEMBER G1"/>
    <property type="match status" value="1"/>
</dbReference>
<feature type="transmembrane region" description="Helical" evidence="6">
    <location>
        <begin position="151"/>
        <end position="170"/>
    </location>
</feature>
<organism evidence="8 9">
    <name type="scientific">Iodidimonas nitroreducens</name>
    <dbReference type="NCBI Taxonomy" id="1236968"/>
    <lineage>
        <taxon>Bacteria</taxon>
        <taxon>Pseudomonadati</taxon>
        <taxon>Pseudomonadota</taxon>
        <taxon>Alphaproteobacteria</taxon>
        <taxon>Iodidimonadales</taxon>
        <taxon>Iodidimonadaceae</taxon>
        <taxon>Iodidimonas</taxon>
    </lineage>
</organism>
<feature type="transmembrane region" description="Helical" evidence="6">
    <location>
        <begin position="32"/>
        <end position="53"/>
    </location>
</feature>
<dbReference type="InterPro" id="IPR037185">
    <property type="entry name" value="EmrE-like"/>
</dbReference>
<evidence type="ECO:0000256" key="3">
    <source>
        <dbReference type="ARBA" id="ARBA00022692"/>
    </source>
</evidence>
<feature type="domain" description="EamA" evidence="7">
    <location>
        <begin position="31"/>
        <end position="162"/>
    </location>
</feature>
<keyword evidence="4 6" id="KW-1133">Transmembrane helix</keyword>
<accession>A0A5A7N5H6</accession>
<dbReference type="Pfam" id="PF00892">
    <property type="entry name" value="EamA"/>
    <property type="match status" value="1"/>
</dbReference>
<dbReference type="EMBL" id="BKCN01000004">
    <property type="protein sequence ID" value="GER03572.1"/>
    <property type="molecule type" value="Genomic_DNA"/>
</dbReference>
<feature type="transmembrane region" description="Helical" evidence="6">
    <location>
        <begin position="91"/>
        <end position="111"/>
    </location>
</feature>
<dbReference type="AlphaFoldDB" id="A0A5A7N5H6"/>
<feature type="transmembrane region" description="Helical" evidence="6">
    <location>
        <begin position="117"/>
        <end position="139"/>
    </location>
</feature>
<dbReference type="InterPro" id="IPR000620">
    <property type="entry name" value="EamA_dom"/>
</dbReference>
<comment type="caution">
    <text evidence="8">The sequence shown here is derived from an EMBL/GenBank/DDBJ whole genome shotgun (WGS) entry which is preliminary data.</text>
</comment>
<name>A0A5A7N5H6_9PROT</name>
<evidence type="ECO:0000256" key="4">
    <source>
        <dbReference type="ARBA" id="ARBA00022989"/>
    </source>
</evidence>
<reference evidence="8 9" key="1">
    <citation type="submission" date="2019-09" db="EMBL/GenBank/DDBJ databases">
        <title>NBRP : Genome information of microbial organism related human and environment.</title>
        <authorList>
            <person name="Hattori M."/>
            <person name="Oshima K."/>
            <person name="Inaba H."/>
            <person name="Suda W."/>
            <person name="Sakamoto M."/>
            <person name="Iino T."/>
            <person name="Kitahara M."/>
            <person name="Oshida Y."/>
            <person name="Iida T."/>
            <person name="Kudo T."/>
            <person name="Itoh T."/>
            <person name="Ohkuma M."/>
        </authorList>
    </citation>
    <scope>NUCLEOTIDE SEQUENCE [LARGE SCALE GENOMIC DNA]</scope>
    <source>
        <strain evidence="8 9">Q-1</strain>
    </source>
</reference>
<sequence>MKPRNSLKARTPPLKPATSVERFNLLPDKVRAICWMLTASLLVTTMGAMVKYMGQSIPVSQMATVRSVFLVLAILPFMLRQKRAVFHPGRPGLLLARAATLVIVNVVGFWVLTRLPLAYVTAISFSKPLFIAVLALFFLGERLELHRTMATLIGFMGVLVMLNPAGVALAAGEGMAALAALGVAFTMAVGVILVKQLAASDHPNTIIFYGNVLVVTSLAIPAAWFWVDLDAQQWALLLTLGWWGWPHKAPSFALIRPPMPALSRPLNMCV</sequence>
<keyword evidence="5 6" id="KW-0472">Membrane</keyword>
<feature type="transmembrane region" description="Helical" evidence="6">
    <location>
        <begin position="206"/>
        <end position="227"/>
    </location>
</feature>